<dbReference type="WBParaSite" id="SPAL_0000085000.1">
    <property type="protein sequence ID" value="SPAL_0000085000.1"/>
    <property type="gene ID" value="SPAL_0000085000"/>
</dbReference>
<evidence type="ECO:0000313" key="12">
    <source>
        <dbReference type="WBParaSite" id="SPAL_0000085000.1"/>
    </source>
</evidence>
<dbReference type="InterPro" id="IPR055065">
    <property type="entry name" value="OB_MCM10"/>
</dbReference>
<dbReference type="InterPro" id="IPR015408">
    <property type="entry name" value="Znf_Mcm10/DnaG"/>
</dbReference>
<organism evidence="11 12">
    <name type="scientific">Strongyloides papillosus</name>
    <name type="common">Intestinal threadworm</name>
    <dbReference type="NCBI Taxonomy" id="174720"/>
    <lineage>
        <taxon>Eukaryota</taxon>
        <taxon>Metazoa</taxon>
        <taxon>Ecdysozoa</taxon>
        <taxon>Nematoda</taxon>
        <taxon>Chromadorea</taxon>
        <taxon>Rhabditida</taxon>
        <taxon>Tylenchina</taxon>
        <taxon>Panagrolaimomorpha</taxon>
        <taxon>Strongyloidoidea</taxon>
        <taxon>Strongyloididae</taxon>
        <taxon>Strongyloides</taxon>
    </lineage>
</organism>
<evidence type="ECO:0000256" key="8">
    <source>
        <dbReference type="SAM" id="MobiDB-lite"/>
    </source>
</evidence>
<evidence type="ECO:0000259" key="10">
    <source>
        <dbReference type="Pfam" id="PF22379"/>
    </source>
</evidence>
<evidence type="ECO:0000256" key="5">
    <source>
        <dbReference type="ARBA" id="ARBA00022771"/>
    </source>
</evidence>
<feature type="compositionally biased region" description="Basic and acidic residues" evidence="8">
    <location>
        <begin position="8"/>
        <end position="31"/>
    </location>
</feature>
<feature type="domain" description="Zinc finger Mcm10/DnaG-type" evidence="9">
    <location>
        <begin position="317"/>
        <end position="360"/>
    </location>
</feature>
<dbReference type="Gene3D" id="2.40.50.140">
    <property type="entry name" value="Nucleic acid-binding proteins"/>
    <property type="match status" value="1"/>
</dbReference>
<evidence type="ECO:0000256" key="6">
    <source>
        <dbReference type="ARBA" id="ARBA00022833"/>
    </source>
</evidence>
<protein>
    <submittedName>
        <fullName evidence="12">Zf-primase domain-containing protein</fullName>
    </submittedName>
</protein>
<keyword evidence="3" id="KW-0235">DNA replication</keyword>
<feature type="region of interest" description="Disordered" evidence="8">
    <location>
        <begin position="1"/>
        <end position="31"/>
    </location>
</feature>
<dbReference type="GO" id="GO:0043596">
    <property type="term" value="C:nuclear replication fork"/>
    <property type="evidence" value="ECO:0007669"/>
    <property type="project" value="TreeGrafter"/>
</dbReference>
<evidence type="ECO:0000256" key="7">
    <source>
        <dbReference type="ARBA" id="ARBA00023242"/>
    </source>
</evidence>
<dbReference type="AlphaFoldDB" id="A0A0N5B448"/>
<dbReference type="GO" id="GO:0008270">
    <property type="term" value="F:zinc ion binding"/>
    <property type="evidence" value="ECO:0007669"/>
    <property type="project" value="UniProtKB-KW"/>
</dbReference>
<comment type="similarity">
    <text evidence="2">Belongs to the MCM10 family.</text>
</comment>
<dbReference type="PANTHER" id="PTHR13454:SF11">
    <property type="entry name" value="PROTEIN MCM10 HOMOLOG"/>
    <property type="match status" value="1"/>
</dbReference>
<dbReference type="GO" id="GO:0003688">
    <property type="term" value="F:DNA replication origin binding"/>
    <property type="evidence" value="ECO:0007669"/>
    <property type="project" value="TreeGrafter"/>
</dbReference>
<dbReference type="GO" id="GO:0006270">
    <property type="term" value="P:DNA replication initiation"/>
    <property type="evidence" value="ECO:0007669"/>
    <property type="project" value="InterPro"/>
</dbReference>
<dbReference type="STRING" id="174720.A0A0N5B448"/>
<dbReference type="Proteomes" id="UP000046392">
    <property type="component" value="Unplaced"/>
</dbReference>
<dbReference type="PANTHER" id="PTHR13454">
    <property type="entry name" value="PROTEIN MCM10 HOMOLOG"/>
    <property type="match status" value="1"/>
</dbReference>
<evidence type="ECO:0000259" key="9">
    <source>
        <dbReference type="Pfam" id="PF09329"/>
    </source>
</evidence>
<reference evidence="12" key="1">
    <citation type="submission" date="2017-02" db="UniProtKB">
        <authorList>
            <consortium name="WormBaseParasite"/>
        </authorList>
    </citation>
    <scope>IDENTIFICATION</scope>
</reference>
<dbReference type="InterPro" id="IPR040184">
    <property type="entry name" value="Mcm10"/>
</dbReference>
<accession>A0A0N5B448</accession>
<keyword evidence="7" id="KW-0539">Nucleus</keyword>
<keyword evidence="11" id="KW-1185">Reference proteome</keyword>
<name>A0A0N5B448_STREA</name>
<evidence type="ECO:0000256" key="3">
    <source>
        <dbReference type="ARBA" id="ARBA00022705"/>
    </source>
</evidence>
<keyword evidence="5" id="KW-0863">Zinc-finger</keyword>
<dbReference type="Pfam" id="PF22379">
    <property type="entry name" value="OB_MCM10"/>
    <property type="match status" value="1"/>
</dbReference>
<dbReference type="GO" id="GO:0003697">
    <property type="term" value="F:single-stranded DNA binding"/>
    <property type="evidence" value="ECO:0007669"/>
    <property type="project" value="InterPro"/>
</dbReference>
<sequence>MDNSEDLQILHENTDNQSADEKEIKDTSSVEVKDKNLSRKRKFKECDEDDKVHVKKKPLKEMNNEGDTNEAFEDLMAEFADDFKDSDIGNTPSILDGKEKKAEANTDGAFEDLMAEFADDLNNDKVDASSSCDNNTGNEIKGKKNSEKLTPKIVEKKSLEEKKKEMVKNMKKIAEPENQSYDSFFDIRIKSPKIDVTLFETVVKDMNKVLVKDIRKTNENCSDNFVTMGVIIEKSECKVSGNGKNYIIWKINGFKHINESSVKVLLFGDCFKSHWKLQEGMSVAIVKPTFSTNDKSKDNITTLMITKDTQVIELGFCIDFGICKSMRTDGKPCSNVVNIKIGNFCAYHLEKHAKDVASRRGTFNSMYSQPNVKMQQKKLLNCHASPVKKIARTFSALPVRKINGALPNKDNIHLLKEQQKQDILMNASKAASCSLNARAILKKQKEREENEIKVDTKKKRNNVEDFISKLRENDKKKEIEAKKNPMIGRAFKGKGEIIL</sequence>
<dbReference type="InterPro" id="IPR012340">
    <property type="entry name" value="NA-bd_OB-fold"/>
</dbReference>
<keyword evidence="6" id="KW-0862">Zinc</keyword>
<keyword evidence="4" id="KW-0479">Metal-binding</keyword>
<evidence type="ECO:0000256" key="1">
    <source>
        <dbReference type="ARBA" id="ARBA00004123"/>
    </source>
</evidence>
<evidence type="ECO:0000256" key="2">
    <source>
        <dbReference type="ARBA" id="ARBA00009679"/>
    </source>
</evidence>
<evidence type="ECO:0000256" key="4">
    <source>
        <dbReference type="ARBA" id="ARBA00022723"/>
    </source>
</evidence>
<dbReference type="Pfam" id="PF09329">
    <property type="entry name" value="zf-primase"/>
    <property type="match status" value="1"/>
</dbReference>
<feature type="domain" description="MCM10 OB-fold" evidence="10">
    <location>
        <begin position="185"/>
        <end position="311"/>
    </location>
</feature>
<proteinExistence type="inferred from homology"/>
<evidence type="ECO:0000313" key="11">
    <source>
        <dbReference type="Proteomes" id="UP000046392"/>
    </source>
</evidence>
<comment type="subcellular location">
    <subcellularLocation>
        <location evidence="1">Nucleus</location>
    </subcellularLocation>
</comment>